<evidence type="ECO:0000256" key="5">
    <source>
        <dbReference type="ARBA" id="ARBA00041343"/>
    </source>
</evidence>
<evidence type="ECO:0000256" key="2">
    <source>
        <dbReference type="ARBA" id="ARBA00022801"/>
    </source>
</evidence>
<evidence type="ECO:0000313" key="12">
    <source>
        <dbReference type="Proteomes" id="UP001141327"/>
    </source>
</evidence>
<dbReference type="CDD" id="cd14752">
    <property type="entry name" value="GH31_N"/>
    <property type="match status" value="1"/>
</dbReference>
<feature type="domain" description="Glycoside hydrolase family 31 TIM barrel" evidence="8">
    <location>
        <begin position="504"/>
        <end position="689"/>
    </location>
</feature>
<proteinExistence type="inferred from homology"/>
<dbReference type="InterPro" id="IPR025887">
    <property type="entry name" value="Glyco_hydro_31_N_dom"/>
</dbReference>
<dbReference type="PANTHER" id="PTHR22762:SF133">
    <property type="entry name" value="P-TYPE DOMAIN-CONTAINING PROTEIN"/>
    <property type="match status" value="1"/>
</dbReference>
<evidence type="ECO:0000256" key="1">
    <source>
        <dbReference type="ARBA" id="ARBA00007806"/>
    </source>
</evidence>
<dbReference type="SUPFAM" id="SSF51011">
    <property type="entry name" value="Glycosyl hydrolase domain"/>
    <property type="match status" value="1"/>
</dbReference>
<comment type="caution">
    <text evidence="11">The sequence shown here is derived from an EMBL/GenBank/DDBJ whole genome shotgun (WGS) entry which is preliminary data.</text>
</comment>
<dbReference type="InterPro" id="IPR017853">
    <property type="entry name" value="GH"/>
</dbReference>
<dbReference type="Gene3D" id="2.60.40.1760">
    <property type="entry name" value="glycosyl hydrolase (family 31)"/>
    <property type="match status" value="1"/>
</dbReference>
<dbReference type="InterPro" id="IPR013780">
    <property type="entry name" value="Glyco_hydro_b"/>
</dbReference>
<feature type="transmembrane region" description="Helical" evidence="7">
    <location>
        <begin position="21"/>
        <end position="40"/>
    </location>
</feature>
<dbReference type="InterPro" id="IPR048395">
    <property type="entry name" value="Glyco_hydro_31_C"/>
</dbReference>
<gene>
    <name evidence="11" type="ORF">PAPYR_6319</name>
</gene>
<keyword evidence="7" id="KW-0812">Transmembrane</keyword>
<accession>A0ABQ8UFK0</accession>
<evidence type="ECO:0000256" key="4">
    <source>
        <dbReference type="ARBA" id="ARBA00023295"/>
    </source>
</evidence>
<keyword evidence="3" id="KW-0325">Glycoprotein</keyword>
<dbReference type="Pfam" id="PF21365">
    <property type="entry name" value="Glyco_hydro_31_3rd"/>
    <property type="match status" value="1"/>
</dbReference>
<evidence type="ECO:0000259" key="8">
    <source>
        <dbReference type="Pfam" id="PF01055"/>
    </source>
</evidence>
<reference evidence="11" key="1">
    <citation type="journal article" date="2022" name="bioRxiv">
        <title>Genomics of Preaxostyla Flagellates Illuminates Evolutionary Transitions and the Path Towards Mitochondrial Loss.</title>
        <authorList>
            <person name="Novak L.V.F."/>
            <person name="Treitli S.C."/>
            <person name="Pyrih J."/>
            <person name="Halakuc P."/>
            <person name="Pipaliya S.V."/>
            <person name="Vacek V."/>
            <person name="Brzon O."/>
            <person name="Soukal P."/>
            <person name="Eme L."/>
            <person name="Dacks J.B."/>
            <person name="Karnkowska A."/>
            <person name="Elias M."/>
            <person name="Hampl V."/>
        </authorList>
    </citation>
    <scope>NUCLEOTIDE SEQUENCE</scope>
    <source>
        <strain evidence="11">RCP-MX</strain>
    </source>
</reference>
<keyword evidence="12" id="KW-1185">Reference proteome</keyword>
<dbReference type="Proteomes" id="UP001141327">
    <property type="component" value="Unassembled WGS sequence"/>
</dbReference>
<feature type="domain" description="Glycoside hydrolase family 31 TIM barrel" evidence="8">
    <location>
        <begin position="699"/>
        <end position="797"/>
    </location>
</feature>
<evidence type="ECO:0000256" key="3">
    <source>
        <dbReference type="ARBA" id="ARBA00023180"/>
    </source>
</evidence>
<evidence type="ECO:0000256" key="7">
    <source>
        <dbReference type="SAM" id="Phobius"/>
    </source>
</evidence>
<dbReference type="Gene3D" id="2.60.40.1180">
    <property type="entry name" value="Golgi alpha-mannosidase II"/>
    <property type="match status" value="2"/>
</dbReference>
<evidence type="ECO:0000256" key="6">
    <source>
        <dbReference type="RuleBase" id="RU361185"/>
    </source>
</evidence>
<dbReference type="EMBL" id="JAPMOS010000035">
    <property type="protein sequence ID" value="KAJ4458053.1"/>
    <property type="molecule type" value="Genomic_DNA"/>
</dbReference>
<organism evidence="11 12">
    <name type="scientific">Paratrimastix pyriformis</name>
    <dbReference type="NCBI Taxonomy" id="342808"/>
    <lineage>
        <taxon>Eukaryota</taxon>
        <taxon>Metamonada</taxon>
        <taxon>Preaxostyla</taxon>
        <taxon>Paratrimastigidae</taxon>
        <taxon>Paratrimastix</taxon>
    </lineage>
</organism>
<comment type="similarity">
    <text evidence="1 6">Belongs to the glycosyl hydrolase 31 family.</text>
</comment>
<evidence type="ECO:0000259" key="10">
    <source>
        <dbReference type="Pfam" id="PF21365"/>
    </source>
</evidence>
<keyword evidence="7" id="KW-1133">Transmembrane helix</keyword>
<dbReference type="PROSITE" id="PS00129">
    <property type="entry name" value="GLYCOSYL_HYDROL_F31_1"/>
    <property type="match status" value="1"/>
</dbReference>
<feature type="domain" description="Glycoside hydrolase family 31 N-terminal" evidence="9">
    <location>
        <begin position="172"/>
        <end position="237"/>
    </location>
</feature>
<dbReference type="SUPFAM" id="SSF51445">
    <property type="entry name" value="(Trans)glycosidases"/>
    <property type="match status" value="2"/>
</dbReference>
<dbReference type="Pfam" id="PF13802">
    <property type="entry name" value="Gal_mutarotas_2"/>
    <property type="match status" value="1"/>
</dbReference>
<dbReference type="InterPro" id="IPR000322">
    <property type="entry name" value="Glyco_hydro_31_TIM"/>
</dbReference>
<dbReference type="Pfam" id="PF01055">
    <property type="entry name" value="Glyco_hydro_31_2nd"/>
    <property type="match status" value="3"/>
</dbReference>
<dbReference type="Gene3D" id="3.20.20.80">
    <property type="entry name" value="Glycosidases"/>
    <property type="match status" value="2"/>
</dbReference>
<feature type="domain" description="Glycosyl hydrolase family 31 C-terminal" evidence="10">
    <location>
        <begin position="805"/>
        <end position="892"/>
    </location>
</feature>
<name>A0ABQ8UFK0_9EUKA</name>
<evidence type="ECO:0000259" key="9">
    <source>
        <dbReference type="Pfam" id="PF13802"/>
    </source>
</evidence>
<keyword evidence="4 6" id="KW-0326">Glycosidase</keyword>
<feature type="domain" description="Glycoside hydrolase family 31 TIM barrel" evidence="8">
    <location>
        <begin position="287"/>
        <end position="429"/>
    </location>
</feature>
<dbReference type="InterPro" id="IPR030458">
    <property type="entry name" value="Glyco_hydro_31_AS"/>
</dbReference>
<keyword evidence="2 6" id="KW-0378">Hydrolase</keyword>
<dbReference type="SUPFAM" id="SSF74650">
    <property type="entry name" value="Galactose mutarotase-like"/>
    <property type="match status" value="1"/>
</dbReference>
<protein>
    <recommendedName>
        <fullName evidence="5">Maltase</fullName>
    </recommendedName>
</protein>
<dbReference type="InterPro" id="IPR011013">
    <property type="entry name" value="Gal_mutarotase_sf_dom"/>
</dbReference>
<feature type="transmembrane region" description="Helical" evidence="7">
    <location>
        <begin position="1040"/>
        <end position="1062"/>
    </location>
</feature>
<sequence>MRLTCPRPILRTISSPHRQSRNFVMTGFGWWLLGLCAVGICFPTQAQYRLKDPIAGSGSLSGTLELMNGTHGPYSDQTPDMTTLRLRVECLPTGPHIRIDDPAQQRYEVPNIAMPAGDPLNPCPFYELSYTEEPFTLTLARPGMPNEIIWQSLPGLCFEDQFIEWATQLGSRDTAIYGLGERAGALKANLNKTYTIFTRDNGGAIADAPLYGAHPVWMDIQPNGKSHGGFMLNSNAMDVVLTPGSADSDTPATMTWRLTGGILDLYLYVGPTPHDVIRQHAQIVGRPAFMPMWALGWQQCKWGYETLDQARAVVEAYRANDIPLEVQWADIDYMAGYRDFTFDPVRYPQAEVAAFVAELHRRGQRWVPIVDPAIKAEAGHEPFVEGVAKGLFIQDHSTGLPLVEVVWPGNTTFPDFSNPDTHTYWRETYAVHLLPKPQPAYPPDRPTQRELSTPPMTLSILDTLFSDLIAIRALREGSARPVPSCWAAMAGLGWAGLGWAAWCSKWLRRLYEMAPWDGIWIDMNEPAIFGDQHVGDFLNLSGGARPPASIPEPARVPIYPPPYAAGGHPPFEGAMSPLAVQQVSRAMRARSGAALHPHSLWHDLQFPCCVLHPPALTPGCEFVHWPARLRFVFILHLLPLVQPSPSAVLVGWLQDILPGQRPFIISRSTYAGSGRYTMHWLGSNPARDDSFFLLAFFPTGDNFSTYTSLWHSITGTLAAQLFGIPFVGADICGNQYDATPELCTRWIALGALYPFSRDHSTKGTSPQEPYAFGEPYTSINRQSINLKYSLLSYLYTLLEASHRTGAPVWDALAWVFPEDMQTHDQDTQFMVGEALLASPCLEMGETTVDAYLPPSARWYDFATGLEVSAPGGWKTLPAPLSGSLPLHIRGGFAIPIQSPRPTVAETSAQPIKLVVALDEVGAAQGTIYLDDGTTAGAVETGAYLRVSWTVANGSLEGAVKHSGYAPGCQRMLQNVTILGLYPPAGGNSTLVVDPTPCWFAYGPQTGVLELRLPDSGRSLCQDLRLAWSFSNPGGMTTVPLWAMIVISDAAVVVAGSAIWLMCRLVYAKRTKVAQGYAPIPEAGTGESTSTNV</sequence>
<keyword evidence="7" id="KW-0472">Membrane</keyword>
<dbReference type="PANTHER" id="PTHR22762">
    <property type="entry name" value="ALPHA-GLUCOSIDASE"/>
    <property type="match status" value="1"/>
</dbReference>
<evidence type="ECO:0000313" key="11">
    <source>
        <dbReference type="EMBL" id="KAJ4458053.1"/>
    </source>
</evidence>